<dbReference type="AlphaFoldDB" id="A0AAN6GFS3"/>
<protein>
    <submittedName>
        <fullName evidence="2">Uncharacterized protein</fullName>
    </submittedName>
</protein>
<comment type="caution">
    <text evidence="2">The sequence shown here is derived from an EMBL/GenBank/DDBJ whole genome shotgun (WGS) entry which is preliminary data.</text>
</comment>
<proteinExistence type="predicted"/>
<dbReference type="EMBL" id="JAPDMQ010000048">
    <property type="protein sequence ID" value="KAK0538181.1"/>
    <property type="molecule type" value="Genomic_DNA"/>
</dbReference>
<gene>
    <name evidence="2" type="ORF">OC842_001363</name>
</gene>
<feature type="region of interest" description="Disordered" evidence="1">
    <location>
        <begin position="33"/>
        <end position="65"/>
    </location>
</feature>
<feature type="region of interest" description="Disordered" evidence="1">
    <location>
        <begin position="219"/>
        <end position="265"/>
    </location>
</feature>
<evidence type="ECO:0000313" key="3">
    <source>
        <dbReference type="Proteomes" id="UP001176521"/>
    </source>
</evidence>
<name>A0AAN6GFS3_9BASI</name>
<feature type="compositionally biased region" description="Gly residues" evidence="1">
    <location>
        <begin position="55"/>
        <end position="65"/>
    </location>
</feature>
<keyword evidence="3" id="KW-1185">Reference proteome</keyword>
<organism evidence="2 3">
    <name type="scientific">Tilletia horrida</name>
    <dbReference type="NCBI Taxonomy" id="155126"/>
    <lineage>
        <taxon>Eukaryota</taxon>
        <taxon>Fungi</taxon>
        <taxon>Dikarya</taxon>
        <taxon>Basidiomycota</taxon>
        <taxon>Ustilaginomycotina</taxon>
        <taxon>Exobasidiomycetes</taxon>
        <taxon>Tilletiales</taxon>
        <taxon>Tilletiaceae</taxon>
        <taxon>Tilletia</taxon>
    </lineage>
</organism>
<dbReference type="Proteomes" id="UP001176521">
    <property type="component" value="Unassembled WGS sequence"/>
</dbReference>
<evidence type="ECO:0000256" key="1">
    <source>
        <dbReference type="SAM" id="MobiDB-lite"/>
    </source>
</evidence>
<accession>A0AAN6GFS3</accession>
<feature type="compositionally biased region" description="Low complexity" evidence="1">
    <location>
        <begin position="235"/>
        <end position="255"/>
    </location>
</feature>
<evidence type="ECO:0000313" key="2">
    <source>
        <dbReference type="EMBL" id="KAK0538181.1"/>
    </source>
</evidence>
<sequence>MGLSKNSSTATCSAAAASAGRIRSSLAAAGARRALLSPTTKRPSPSKLGVRTTAGGVGCSSGSGSGLLSKNLTFAAGSPMLARQAQQARGARAARGGGLRQGGLGGGGGIAYASAAEEGGCGEWEEEDEAREERGRVQRVSLLDRLQLNRGPSPRVVPTTLCGGGGGGTRGKQVAVERGGASSTPRGTGKGAEFARQTGSAGLGPASSQAAAVNAAYNHASQGSTHAHPPPQAQGSFVSNYSSTSSCSSAIPSSDPVEDGSAGNSQTLDEALLGLEALSFAGKSVGGKTEKNAAMDEKDRAEHDRQHALEVFRAFSDEVETHAKEQFEEREEASRTAYMRITKLVKGVSGVSEAMHATFHSAVVQWQAYEGEVAELSDVLATAHGEILQQVNELVGGIRDTLNKMQTEKSRYEDERLVFFQSFRKKAKEQFSKYEAERDELRKVAAAVNDTKASEKQVRSTVTALIQSL</sequence>
<feature type="region of interest" description="Disordered" evidence="1">
    <location>
        <begin position="149"/>
        <end position="207"/>
    </location>
</feature>
<reference evidence="2" key="1">
    <citation type="journal article" date="2023" name="PhytoFront">
        <title>Draft Genome Resources of Seven Strains of Tilletia horrida, Causal Agent of Kernel Smut of Rice.</title>
        <authorList>
            <person name="Khanal S."/>
            <person name="Antony Babu S."/>
            <person name="Zhou X.G."/>
        </authorList>
    </citation>
    <scope>NUCLEOTIDE SEQUENCE</scope>
    <source>
        <strain evidence="2">TX3</strain>
    </source>
</reference>